<dbReference type="EMBL" id="JAWDGP010007969">
    <property type="protein sequence ID" value="KAK3698685.1"/>
    <property type="molecule type" value="Genomic_DNA"/>
</dbReference>
<organism evidence="2 3">
    <name type="scientific">Elysia crispata</name>
    <name type="common">lettuce slug</name>
    <dbReference type="NCBI Taxonomy" id="231223"/>
    <lineage>
        <taxon>Eukaryota</taxon>
        <taxon>Metazoa</taxon>
        <taxon>Spiralia</taxon>
        <taxon>Lophotrochozoa</taxon>
        <taxon>Mollusca</taxon>
        <taxon>Gastropoda</taxon>
        <taxon>Heterobranchia</taxon>
        <taxon>Euthyneura</taxon>
        <taxon>Panpulmonata</taxon>
        <taxon>Sacoglossa</taxon>
        <taxon>Placobranchoidea</taxon>
        <taxon>Plakobranchidae</taxon>
        <taxon>Elysia</taxon>
    </lineage>
</organism>
<reference evidence="2" key="1">
    <citation type="journal article" date="2023" name="G3 (Bethesda)">
        <title>A reference genome for the long-term kleptoplast-retaining sea slug Elysia crispata morphotype clarki.</title>
        <authorList>
            <person name="Eastman K.E."/>
            <person name="Pendleton A.L."/>
            <person name="Shaikh M.A."/>
            <person name="Suttiyut T."/>
            <person name="Ogas R."/>
            <person name="Tomko P."/>
            <person name="Gavelis G."/>
            <person name="Widhalm J.R."/>
            <person name="Wisecaver J.H."/>
        </authorList>
    </citation>
    <scope>NUCLEOTIDE SEQUENCE</scope>
    <source>
        <strain evidence="2">ECLA1</strain>
    </source>
</reference>
<evidence type="ECO:0000313" key="2">
    <source>
        <dbReference type="EMBL" id="KAK3698685.1"/>
    </source>
</evidence>
<dbReference type="Proteomes" id="UP001283361">
    <property type="component" value="Unassembled WGS sequence"/>
</dbReference>
<protein>
    <submittedName>
        <fullName evidence="2">Uncharacterized protein</fullName>
    </submittedName>
</protein>
<evidence type="ECO:0000313" key="3">
    <source>
        <dbReference type="Proteomes" id="UP001283361"/>
    </source>
</evidence>
<keyword evidence="3" id="KW-1185">Reference proteome</keyword>
<proteinExistence type="predicted"/>
<evidence type="ECO:0000256" key="1">
    <source>
        <dbReference type="SAM" id="MobiDB-lite"/>
    </source>
</evidence>
<accession>A0AAE0XNA4</accession>
<comment type="caution">
    <text evidence="2">The sequence shown here is derived from an EMBL/GenBank/DDBJ whole genome shotgun (WGS) entry which is preliminary data.</text>
</comment>
<dbReference type="AlphaFoldDB" id="A0AAE0XNA4"/>
<sequence>MFGHDFTQPPPGLTSITNLPNRDTTVQCPMPISSLGHPTYPVLTSPVVPIRTPSPVRFLVPTQTPQRSEMWPLELRLLLENLPPLDQRPVRNLETDPMVPTLKVSELEQEQFKMASKTLSSVAIAKCHRRWLLLALVAVMAPSVFSDVIEVQASGSGEWGIFVTQGSSIIDL</sequence>
<feature type="region of interest" description="Disordered" evidence="1">
    <location>
        <begin position="1"/>
        <end position="22"/>
    </location>
</feature>
<name>A0AAE0XNA4_9GAST</name>
<gene>
    <name evidence="2" type="ORF">RRG08_046187</name>
</gene>